<dbReference type="Proteomes" id="UP000462055">
    <property type="component" value="Unassembled WGS sequence"/>
</dbReference>
<sequence length="153" mass="16236">MSGHRSLPPATEALIAEALGEALSPITDDITGLTCLADGADTLFARAVLAQGGQIEVIVPAEHYLAGLPGEHHAEYRKLLAQATQVHRMPFTESTSEAHMAASQHMLTLADELWAVWDGQPARGYGGTADVVQAARDFNKPVRTIWPSGAARG</sequence>
<organism evidence="1 2">
    <name type="scientific">Actinomadura physcomitrii</name>
    <dbReference type="NCBI Taxonomy" id="2650748"/>
    <lineage>
        <taxon>Bacteria</taxon>
        <taxon>Bacillati</taxon>
        <taxon>Actinomycetota</taxon>
        <taxon>Actinomycetes</taxon>
        <taxon>Streptosporangiales</taxon>
        <taxon>Thermomonosporaceae</taxon>
        <taxon>Actinomadura</taxon>
    </lineage>
</organism>
<dbReference type="SUPFAM" id="SSF102405">
    <property type="entry name" value="MCP/YpsA-like"/>
    <property type="match status" value="1"/>
</dbReference>
<dbReference type="Gene3D" id="3.40.50.450">
    <property type="match status" value="1"/>
</dbReference>
<evidence type="ECO:0000313" key="2">
    <source>
        <dbReference type="Proteomes" id="UP000462055"/>
    </source>
</evidence>
<evidence type="ECO:0000313" key="1">
    <source>
        <dbReference type="EMBL" id="MWA02697.1"/>
    </source>
</evidence>
<reference evidence="1" key="1">
    <citation type="submission" date="2019-12" db="EMBL/GenBank/DDBJ databases">
        <title>Actinomadura physcomitrii sp. nov., a novel actinomycete isolated from moss [Physcomitrium sphaericum (Ludw) Fuernr].</title>
        <authorList>
            <person name="Zhuang X."/>
        </authorList>
    </citation>
    <scope>NUCLEOTIDE SEQUENCE [LARGE SCALE GENOMIC DNA]</scope>
    <source>
        <strain evidence="1">LD22</strain>
    </source>
</reference>
<accession>A0A6I4MFE2</accession>
<proteinExistence type="predicted"/>
<protein>
    <submittedName>
        <fullName evidence="1">Uncharacterized protein</fullName>
    </submittedName>
</protein>
<gene>
    <name evidence="1" type="ORF">F8568_020420</name>
</gene>
<dbReference type="EMBL" id="WBMS02000015">
    <property type="protein sequence ID" value="MWA02697.1"/>
    <property type="molecule type" value="Genomic_DNA"/>
</dbReference>
<name>A0A6I4MFE2_9ACTN</name>
<keyword evidence="2" id="KW-1185">Reference proteome</keyword>
<dbReference type="AlphaFoldDB" id="A0A6I4MFE2"/>
<comment type="caution">
    <text evidence="1">The sequence shown here is derived from an EMBL/GenBank/DDBJ whole genome shotgun (WGS) entry which is preliminary data.</text>
</comment>